<dbReference type="EMBL" id="CP144700">
    <property type="protein sequence ID" value="WVZ26238.1"/>
    <property type="molecule type" value="Genomic_DNA"/>
</dbReference>
<evidence type="ECO:0000256" key="2">
    <source>
        <dbReference type="SAM" id="MobiDB-lite"/>
    </source>
</evidence>
<reference evidence="4" key="2">
    <citation type="submission" date="2024-01" db="EMBL/GenBank/DDBJ databases">
        <authorList>
            <person name="Junaid A."/>
            <person name="Bhatia S."/>
        </authorList>
    </citation>
    <scope>NUCLEOTIDE SEQUENCE</scope>
    <source>
        <strain evidence="4">Urdbean</strain>
        <tissue evidence="4">Leaf</tissue>
    </source>
</reference>
<comment type="similarity">
    <text evidence="1">Belongs to the OBAP family.</text>
</comment>
<feature type="region of interest" description="Disordered" evidence="2">
    <location>
        <begin position="221"/>
        <end position="241"/>
    </location>
</feature>
<evidence type="ECO:0000256" key="1">
    <source>
        <dbReference type="ARBA" id="ARBA00009740"/>
    </source>
</evidence>
<evidence type="ECO:0000313" key="5">
    <source>
        <dbReference type="Proteomes" id="UP001374535"/>
    </source>
</evidence>
<dbReference type="Proteomes" id="UP001374535">
    <property type="component" value="Mitochondrion MT"/>
</dbReference>
<keyword evidence="4" id="KW-0496">Mitochondrion</keyword>
<evidence type="ECO:0000313" key="3">
    <source>
        <dbReference type="EMBL" id="WVZ26238.1"/>
    </source>
</evidence>
<sequence>MEVVPSIEQSPCGNRGITSLKVVLLVPIHETKEFLIPHMVVGGGMIPICNYGDIVVTKMAKTTKNAGSQFWGVGESSNEMSCNFSKWCSMATNTHLGFIPNNFLLNGGSTSGKVVIHRINDGDMCLFICGSSESTWNIIFMTTRDVTDHPFPATTLFVVQVYSDLVSFQRSIGLIYCDRCFSTISHVTFDACPRGTKASTHVLYLRLIYTSHEGKIFHGQVTETDSGKGDGSGTTHDRQGHDMSRQIETQHYCSRLHQNFIQCAVYDSDELGVEYIVSDDIFETMPPDSGAYWETGARKPCQNLRKILLYVVV</sequence>
<dbReference type="EMBL" id="CP144701">
    <property type="protein sequence ID" value="WVZ26930.1"/>
    <property type="molecule type" value="Genomic_DNA"/>
</dbReference>
<organism evidence="4 5">
    <name type="scientific">Vigna mungo</name>
    <name type="common">Black gram</name>
    <name type="synonym">Phaseolus mungo</name>
    <dbReference type="NCBI Taxonomy" id="3915"/>
    <lineage>
        <taxon>Eukaryota</taxon>
        <taxon>Viridiplantae</taxon>
        <taxon>Streptophyta</taxon>
        <taxon>Embryophyta</taxon>
        <taxon>Tracheophyta</taxon>
        <taxon>Spermatophyta</taxon>
        <taxon>Magnoliopsida</taxon>
        <taxon>eudicotyledons</taxon>
        <taxon>Gunneridae</taxon>
        <taxon>Pentapetalae</taxon>
        <taxon>rosids</taxon>
        <taxon>fabids</taxon>
        <taxon>Fabales</taxon>
        <taxon>Fabaceae</taxon>
        <taxon>Papilionoideae</taxon>
        <taxon>50 kb inversion clade</taxon>
        <taxon>NPAAA clade</taxon>
        <taxon>indigoferoid/millettioid clade</taxon>
        <taxon>Phaseoleae</taxon>
        <taxon>Vigna</taxon>
    </lineage>
</organism>
<proteinExistence type="inferred from homology"/>
<dbReference type="PANTHER" id="PTHR31360:SF1">
    <property type="entry name" value="OIL BODY-ASSOCIATED PROTEIN 2A"/>
    <property type="match status" value="1"/>
</dbReference>
<geneLocation type="mitochondrion" evidence="4"/>
<evidence type="ECO:0000313" key="4">
    <source>
        <dbReference type="EMBL" id="WVZ26930.1"/>
    </source>
</evidence>
<protein>
    <submittedName>
        <fullName evidence="4">Uncharacterized protein</fullName>
    </submittedName>
</protein>
<reference evidence="4 5" key="1">
    <citation type="journal article" date="2023" name="Life. Sci Alliance">
        <title>Evolutionary insights into 3D genome organization and epigenetic landscape of Vigna mungo.</title>
        <authorList>
            <person name="Junaid A."/>
            <person name="Singh B."/>
            <person name="Bhatia S."/>
        </authorList>
    </citation>
    <scope>NUCLEOTIDE SEQUENCE [LARGE SCALE GENOMIC DNA]</scope>
    <source>
        <strain evidence="4">Urdbean</strain>
    </source>
</reference>
<name>A0AAQ3PLA3_VIGMU</name>
<dbReference type="AlphaFoldDB" id="A0AAQ3PLA3"/>
<gene>
    <name evidence="4" type="ORF">V8G54_000055</name>
    <name evidence="3" type="ORF">V8G54_004782</name>
</gene>
<dbReference type="PANTHER" id="PTHR31360">
    <property type="match status" value="1"/>
</dbReference>
<dbReference type="InterPro" id="IPR010686">
    <property type="entry name" value="OBAP-like"/>
</dbReference>
<dbReference type="Pfam" id="PF06884">
    <property type="entry name" value="DUF1264"/>
    <property type="match status" value="1"/>
</dbReference>
<dbReference type="Proteomes" id="UP001374535">
    <property type="component" value="Chromosome 1"/>
</dbReference>
<accession>A0AAQ3PLA3</accession>
<keyword evidence="5" id="KW-1185">Reference proteome</keyword>